<dbReference type="InterPro" id="IPR018499">
    <property type="entry name" value="Tetraspanin/Peripherin"/>
</dbReference>
<evidence type="ECO:0000256" key="2">
    <source>
        <dbReference type="ARBA" id="ARBA00022692"/>
    </source>
</evidence>
<comment type="subcellular location">
    <subcellularLocation>
        <location evidence="1">Membrane</location>
        <topology evidence="1">Multi-pass membrane protein</topology>
    </subcellularLocation>
</comment>
<dbReference type="PANTHER" id="PTHR19282:SF544">
    <property type="entry name" value="TETRASPANIN"/>
    <property type="match status" value="1"/>
</dbReference>
<dbReference type="Pfam" id="PF00335">
    <property type="entry name" value="Tetraspanin"/>
    <property type="match status" value="1"/>
</dbReference>
<feature type="transmembrane region" description="Helical" evidence="5">
    <location>
        <begin position="72"/>
        <end position="97"/>
    </location>
</feature>
<protein>
    <submittedName>
        <fullName evidence="6">DgyrCDS13076</fullName>
    </submittedName>
</protein>
<feature type="transmembrane region" description="Helical" evidence="5">
    <location>
        <begin position="12"/>
        <end position="33"/>
    </location>
</feature>
<evidence type="ECO:0000256" key="1">
    <source>
        <dbReference type="ARBA" id="ARBA00004141"/>
    </source>
</evidence>
<evidence type="ECO:0000256" key="5">
    <source>
        <dbReference type="SAM" id="Phobius"/>
    </source>
</evidence>
<keyword evidence="4 5" id="KW-0472">Membrane</keyword>
<keyword evidence="2 5" id="KW-0812">Transmembrane</keyword>
<organism evidence="6 7">
    <name type="scientific">Dimorphilus gyrociliatus</name>
    <dbReference type="NCBI Taxonomy" id="2664684"/>
    <lineage>
        <taxon>Eukaryota</taxon>
        <taxon>Metazoa</taxon>
        <taxon>Spiralia</taxon>
        <taxon>Lophotrochozoa</taxon>
        <taxon>Annelida</taxon>
        <taxon>Polychaeta</taxon>
        <taxon>Polychaeta incertae sedis</taxon>
        <taxon>Dinophilidae</taxon>
        <taxon>Dimorphilus</taxon>
    </lineage>
</organism>
<dbReference type="AlphaFoldDB" id="A0A7I8W9J9"/>
<gene>
    <name evidence="6" type="ORF">DGYR_LOCUS12298</name>
</gene>
<dbReference type="InterPro" id="IPR008952">
    <property type="entry name" value="Tetraspanin_EC2_sf"/>
</dbReference>
<keyword evidence="7" id="KW-1185">Reference proteome</keyword>
<reference evidence="6 7" key="1">
    <citation type="submission" date="2020-08" db="EMBL/GenBank/DDBJ databases">
        <authorList>
            <person name="Hejnol A."/>
        </authorList>
    </citation>
    <scope>NUCLEOTIDE SEQUENCE [LARGE SCALE GENOMIC DNA]</scope>
</reference>
<evidence type="ECO:0000256" key="3">
    <source>
        <dbReference type="ARBA" id="ARBA00022989"/>
    </source>
</evidence>
<dbReference type="Gene3D" id="1.10.1450.10">
    <property type="entry name" value="Tetraspanin"/>
    <property type="match status" value="1"/>
</dbReference>
<dbReference type="GO" id="GO:0005886">
    <property type="term" value="C:plasma membrane"/>
    <property type="evidence" value="ECO:0007669"/>
    <property type="project" value="TreeGrafter"/>
</dbReference>
<feature type="transmembrane region" description="Helical" evidence="5">
    <location>
        <begin position="266"/>
        <end position="291"/>
    </location>
</feature>
<dbReference type="EMBL" id="CAJFCJ010000023">
    <property type="protein sequence ID" value="CAD5124814.1"/>
    <property type="molecule type" value="Genomic_DNA"/>
</dbReference>
<name>A0A7I8W9J9_9ANNE</name>
<evidence type="ECO:0000313" key="6">
    <source>
        <dbReference type="EMBL" id="CAD5124814.1"/>
    </source>
</evidence>
<dbReference type="Proteomes" id="UP000549394">
    <property type="component" value="Unassembled WGS sequence"/>
</dbReference>
<accession>A0A7I8W9J9</accession>
<evidence type="ECO:0000256" key="4">
    <source>
        <dbReference type="ARBA" id="ARBA00023136"/>
    </source>
</evidence>
<comment type="caution">
    <text evidence="6">The sequence shown here is derived from an EMBL/GenBank/DDBJ whole genome shotgun (WGS) entry which is preliminary data.</text>
</comment>
<feature type="transmembrane region" description="Helical" evidence="5">
    <location>
        <begin position="103"/>
        <end position="127"/>
    </location>
</feature>
<dbReference type="OrthoDB" id="6134317at2759"/>
<dbReference type="PANTHER" id="PTHR19282">
    <property type="entry name" value="TETRASPANIN"/>
    <property type="match status" value="1"/>
</dbReference>
<dbReference type="SUPFAM" id="SSF48652">
    <property type="entry name" value="Tetraspanin"/>
    <property type="match status" value="1"/>
</dbReference>
<evidence type="ECO:0000313" key="7">
    <source>
        <dbReference type="Proteomes" id="UP000549394"/>
    </source>
</evidence>
<sequence>MGFCKIFCKLVLILINIIFLLLGLAFFIPGVMFKAESPIIKERIDPFLESLNDMITNTDYVSSGEKIDFESIFSGLATGLIVFGLLLIVLTLAVMIGSCCLNIFLIIYAIFVFALILVQAILLGMFFTEKFDDKMKTNIEETIRDKYRGTDKFDIDSVLINLIHLKWECCGVNGFRDFDTAKVWERNRTKEITVGSQTIKQSVVLATPISCCKMKGSFPSADPVEPKTCALIPGTIPGVNTPIDQISNRDVKCWDKIKDEIESKKGLIVGVGCGLIGFQLLLAILAIIAYITTRNEKNSKVNYA</sequence>
<proteinExistence type="predicted"/>
<keyword evidence="3 5" id="KW-1133">Transmembrane helix</keyword>